<accession>A0A7C9NC25</accession>
<dbReference type="Proteomes" id="UP000479526">
    <property type="component" value="Unassembled WGS sequence"/>
</dbReference>
<keyword evidence="2" id="KW-1185">Reference proteome</keyword>
<evidence type="ECO:0000313" key="1">
    <source>
        <dbReference type="EMBL" id="NAS27013.1"/>
    </source>
</evidence>
<evidence type="ECO:0000313" key="2">
    <source>
        <dbReference type="Proteomes" id="UP000479526"/>
    </source>
</evidence>
<dbReference type="RefSeq" id="WP_161483985.1">
    <property type="nucleotide sequence ID" value="NZ_WXEW01000013.1"/>
</dbReference>
<proteinExistence type="predicted"/>
<name>A0A7C9NC25_9ACTN</name>
<reference evidence="1 2" key="1">
    <citation type="submission" date="2020-01" db="EMBL/GenBank/DDBJ databases">
        <title>Herbidospora sp. NEAU-GS84 nov., a novel actinomycete isolated from soil.</title>
        <authorList>
            <person name="Han L."/>
        </authorList>
    </citation>
    <scope>NUCLEOTIDE SEQUENCE [LARGE SCALE GENOMIC DNA]</scope>
    <source>
        <strain evidence="1 2">NEAU-GS84</strain>
    </source>
</reference>
<protein>
    <submittedName>
        <fullName evidence="1">Uncharacterized protein</fullName>
    </submittedName>
</protein>
<dbReference type="EMBL" id="WXEW01000013">
    <property type="protein sequence ID" value="NAS27013.1"/>
    <property type="molecule type" value="Genomic_DNA"/>
</dbReference>
<organism evidence="1 2">
    <name type="scientific">Herbidospora solisilvae</name>
    <dbReference type="NCBI Taxonomy" id="2696284"/>
    <lineage>
        <taxon>Bacteria</taxon>
        <taxon>Bacillati</taxon>
        <taxon>Actinomycetota</taxon>
        <taxon>Actinomycetes</taxon>
        <taxon>Streptosporangiales</taxon>
        <taxon>Streptosporangiaceae</taxon>
        <taxon>Herbidospora</taxon>
    </lineage>
</organism>
<sequence>MKLQQPGDASTMPVPYITAYSGETDPSPLVFTKNHLGALRLAYEHQRDDDRRLGVLRARAGQSREGRPVWGSPNARRQWDCMEKLLCQVCGCPATDDRSGKVPWLVTDDVFRRTGIDYGQTATPPTCLDCMPLALSLCPHLRDAPAVYMVGKATPVSVQAHVYTPAGDGYAAFTGEHNVELPLSGSDLLSYAVAHRLVVSMSEITPIWRVQ</sequence>
<comment type="caution">
    <text evidence="1">The sequence shown here is derived from an EMBL/GenBank/DDBJ whole genome shotgun (WGS) entry which is preliminary data.</text>
</comment>
<dbReference type="AlphaFoldDB" id="A0A7C9NC25"/>
<gene>
    <name evidence="1" type="ORF">GT755_35755</name>
</gene>